<dbReference type="SUPFAM" id="SSF81301">
    <property type="entry name" value="Nucleotidyltransferase"/>
    <property type="match status" value="1"/>
</dbReference>
<gene>
    <name evidence="1" type="ORF">AVDCRST_MAG42-2443</name>
</gene>
<dbReference type="EMBL" id="CADCTA010000077">
    <property type="protein sequence ID" value="CAA9249046.1"/>
    <property type="molecule type" value="Genomic_DNA"/>
</dbReference>
<dbReference type="InterPro" id="IPR043519">
    <property type="entry name" value="NT_sf"/>
</dbReference>
<evidence type="ECO:0008006" key="2">
    <source>
        <dbReference type="Google" id="ProtNLM"/>
    </source>
</evidence>
<proteinExistence type="predicted"/>
<dbReference type="Gene3D" id="3.30.460.40">
    <property type="match status" value="1"/>
</dbReference>
<reference evidence="1" key="1">
    <citation type="submission" date="2020-02" db="EMBL/GenBank/DDBJ databases">
        <authorList>
            <person name="Meier V. D."/>
        </authorList>
    </citation>
    <scope>NUCLEOTIDE SEQUENCE</scope>
    <source>
        <strain evidence="1">AVDCRST_MAG42</strain>
    </source>
</reference>
<protein>
    <recommendedName>
        <fullName evidence="2">Nucleotidyltransferase family protein</fullName>
    </recommendedName>
</protein>
<accession>A0A6J4IFP4</accession>
<sequence>MTATEAYESVTNGGASDFAAVVEILREHGPWCLIGGLAINCHVEPVYTLDADIVVLSQELATIAERLRHVGFSLSEFPHSTNAQRGAGRLNIQFTTDPRYQEFVTAAAEADVLGLRVPIATIENLVRGKVWAWSDKERRLSKRKKDELDLIRIADAYPRLRHMMPPGIVSQLENG</sequence>
<dbReference type="AlphaFoldDB" id="A0A6J4IFP4"/>
<name>A0A6J4IFP4_9BACT</name>
<evidence type="ECO:0000313" key="1">
    <source>
        <dbReference type="EMBL" id="CAA9249046.1"/>
    </source>
</evidence>
<organism evidence="1">
    <name type="scientific">uncultured Chthoniobacterales bacterium</name>
    <dbReference type="NCBI Taxonomy" id="1836801"/>
    <lineage>
        <taxon>Bacteria</taxon>
        <taxon>Pseudomonadati</taxon>
        <taxon>Verrucomicrobiota</taxon>
        <taxon>Spartobacteria</taxon>
        <taxon>Chthoniobacterales</taxon>
        <taxon>environmental samples</taxon>
    </lineage>
</organism>